<dbReference type="AlphaFoldDB" id="A0A9J6D0T4"/>
<accession>A0A9J6D0T4</accession>
<feature type="region of interest" description="Disordered" evidence="1">
    <location>
        <begin position="103"/>
        <end position="158"/>
    </location>
</feature>
<sequence>MAKTLFALTRTHAASHARLKATKTPLKKTLRSKTDLKAEPDMSALDQVEESVAGVDITHQDNEGTYGTSGGKERHDNGGGQMVLTVYKKKTLAKAGKKLTTTEGDYDIMSPTSKSLSQPTSQRRPQKRTLPPLPKEDFIRRTTIPRTTYKRTNGTTNCRSSCKRLSRYYKRQPIFAPAAARIPHIHHLHSQPERGRYH</sequence>
<evidence type="ECO:0000313" key="3">
    <source>
        <dbReference type="Proteomes" id="UP000821866"/>
    </source>
</evidence>
<protein>
    <submittedName>
        <fullName evidence="2">Uncharacterized protein</fullName>
    </submittedName>
</protein>
<reference evidence="2" key="2">
    <citation type="submission" date="2021-09" db="EMBL/GenBank/DDBJ databases">
        <authorList>
            <person name="Jia N."/>
            <person name="Wang J."/>
            <person name="Shi W."/>
            <person name="Du L."/>
            <person name="Sun Y."/>
            <person name="Zhan W."/>
            <person name="Jiang J."/>
            <person name="Wang Q."/>
            <person name="Zhang B."/>
            <person name="Ji P."/>
            <person name="Sakyi L.B."/>
            <person name="Cui X."/>
            <person name="Yuan T."/>
            <person name="Jiang B."/>
            <person name="Yang W."/>
            <person name="Lam T.T.-Y."/>
            <person name="Chang Q."/>
            <person name="Ding S."/>
            <person name="Wang X."/>
            <person name="Zhu J."/>
            <person name="Ruan X."/>
            <person name="Zhao L."/>
            <person name="Wei J."/>
            <person name="Que T."/>
            <person name="Du C."/>
            <person name="Cheng J."/>
            <person name="Dai P."/>
            <person name="Han X."/>
            <person name="Huang E."/>
            <person name="Gao Y."/>
            <person name="Liu J."/>
            <person name="Shao H."/>
            <person name="Ye R."/>
            <person name="Li L."/>
            <person name="Wei W."/>
            <person name="Wang X."/>
            <person name="Wang C."/>
            <person name="Huo Q."/>
            <person name="Li W."/>
            <person name="Guo W."/>
            <person name="Chen H."/>
            <person name="Chen S."/>
            <person name="Zhou L."/>
            <person name="Zhou L."/>
            <person name="Ni X."/>
            <person name="Tian J."/>
            <person name="Zhou Y."/>
            <person name="Sheng Y."/>
            <person name="Liu T."/>
            <person name="Pan Y."/>
            <person name="Xia L."/>
            <person name="Li J."/>
            <person name="Zhao F."/>
            <person name="Cao W."/>
        </authorList>
    </citation>
    <scope>NUCLEOTIDE SEQUENCE</scope>
    <source>
        <strain evidence="2">Rmic-2018</strain>
        <tissue evidence="2">Larvae</tissue>
    </source>
</reference>
<feature type="region of interest" description="Disordered" evidence="1">
    <location>
        <begin position="55"/>
        <end position="79"/>
    </location>
</feature>
<dbReference type="Proteomes" id="UP000821866">
    <property type="component" value="Unassembled WGS sequence"/>
</dbReference>
<feature type="compositionally biased region" description="Polar residues" evidence="1">
    <location>
        <begin position="110"/>
        <end position="123"/>
    </location>
</feature>
<dbReference type="EMBL" id="JABSTU010003490">
    <property type="protein sequence ID" value="KAH7971561.1"/>
    <property type="molecule type" value="Genomic_DNA"/>
</dbReference>
<name>A0A9J6D0T4_RHIMP</name>
<feature type="compositionally biased region" description="Polar residues" evidence="1">
    <location>
        <begin position="144"/>
        <end position="158"/>
    </location>
</feature>
<evidence type="ECO:0000256" key="1">
    <source>
        <dbReference type="SAM" id="MobiDB-lite"/>
    </source>
</evidence>
<keyword evidence="3" id="KW-1185">Reference proteome</keyword>
<organism evidence="2 3">
    <name type="scientific">Rhipicephalus microplus</name>
    <name type="common">Cattle tick</name>
    <name type="synonym">Boophilus microplus</name>
    <dbReference type="NCBI Taxonomy" id="6941"/>
    <lineage>
        <taxon>Eukaryota</taxon>
        <taxon>Metazoa</taxon>
        <taxon>Ecdysozoa</taxon>
        <taxon>Arthropoda</taxon>
        <taxon>Chelicerata</taxon>
        <taxon>Arachnida</taxon>
        <taxon>Acari</taxon>
        <taxon>Parasitiformes</taxon>
        <taxon>Ixodida</taxon>
        <taxon>Ixodoidea</taxon>
        <taxon>Ixodidae</taxon>
        <taxon>Rhipicephalinae</taxon>
        <taxon>Rhipicephalus</taxon>
        <taxon>Boophilus</taxon>
    </lineage>
</organism>
<proteinExistence type="predicted"/>
<reference evidence="2" key="1">
    <citation type="journal article" date="2020" name="Cell">
        <title>Large-Scale Comparative Analyses of Tick Genomes Elucidate Their Genetic Diversity and Vector Capacities.</title>
        <authorList>
            <consortium name="Tick Genome and Microbiome Consortium (TIGMIC)"/>
            <person name="Jia N."/>
            <person name="Wang J."/>
            <person name="Shi W."/>
            <person name="Du L."/>
            <person name="Sun Y."/>
            <person name="Zhan W."/>
            <person name="Jiang J.F."/>
            <person name="Wang Q."/>
            <person name="Zhang B."/>
            <person name="Ji P."/>
            <person name="Bell-Sakyi L."/>
            <person name="Cui X.M."/>
            <person name="Yuan T.T."/>
            <person name="Jiang B.G."/>
            <person name="Yang W.F."/>
            <person name="Lam T.T."/>
            <person name="Chang Q.C."/>
            <person name="Ding S.J."/>
            <person name="Wang X.J."/>
            <person name="Zhu J.G."/>
            <person name="Ruan X.D."/>
            <person name="Zhao L."/>
            <person name="Wei J.T."/>
            <person name="Ye R.Z."/>
            <person name="Que T.C."/>
            <person name="Du C.H."/>
            <person name="Zhou Y.H."/>
            <person name="Cheng J.X."/>
            <person name="Dai P.F."/>
            <person name="Guo W.B."/>
            <person name="Han X.H."/>
            <person name="Huang E.J."/>
            <person name="Li L.F."/>
            <person name="Wei W."/>
            <person name="Gao Y.C."/>
            <person name="Liu J.Z."/>
            <person name="Shao H.Z."/>
            <person name="Wang X."/>
            <person name="Wang C.C."/>
            <person name="Yang T.C."/>
            <person name="Huo Q.B."/>
            <person name="Li W."/>
            <person name="Chen H.Y."/>
            <person name="Chen S.E."/>
            <person name="Zhou L.G."/>
            <person name="Ni X.B."/>
            <person name="Tian J.H."/>
            <person name="Sheng Y."/>
            <person name="Liu T."/>
            <person name="Pan Y.S."/>
            <person name="Xia L.Y."/>
            <person name="Li J."/>
            <person name="Zhao F."/>
            <person name="Cao W.C."/>
        </authorList>
    </citation>
    <scope>NUCLEOTIDE SEQUENCE</scope>
    <source>
        <strain evidence="2">Rmic-2018</strain>
    </source>
</reference>
<comment type="caution">
    <text evidence="2">The sequence shown here is derived from an EMBL/GenBank/DDBJ whole genome shotgun (WGS) entry which is preliminary data.</text>
</comment>
<evidence type="ECO:0000313" key="2">
    <source>
        <dbReference type="EMBL" id="KAH7971561.1"/>
    </source>
</evidence>
<gene>
    <name evidence="2" type="ORF">HPB51_027098</name>
</gene>